<dbReference type="GO" id="GO:0006869">
    <property type="term" value="P:lipid transport"/>
    <property type="evidence" value="ECO:0007669"/>
    <property type="project" value="InterPro"/>
</dbReference>
<evidence type="ECO:0000256" key="3">
    <source>
        <dbReference type="SAM" id="SignalP"/>
    </source>
</evidence>
<keyword evidence="2" id="KW-0446">Lipid-binding</keyword>
<reference evidence="5" key="1">
    <citation type="submission" date="2020-07" db="EMBL/GenBank/DDBJ databases">
        <title>Ethylene signaling mediates host invasion by parasitic plants.</title>
        <authorList>
            <person name="Yoshida S."/>
        </authorList>
    </citation>
    <scope>NUCLEOTIDE SEQUENCE</scope>
    <source>
        <strain evidence="5">Okayama</strain>
    </source>
</reference>
<evidence type="ECO:0000256" key="2">
    <source>
        <dbReference type="ARBA" id="ARBA00023121"/>
    </source>
</evidence>
<evidence type="ECO:0000259" key="4">
    <source>
        <dbReference type="Pfam" id="PF00234"/>
    </source>
</evidence>
<dbReference type="InterPro" id="IPR033872">
    <property type="entry name" value="nsLTP2"/>
</dbReference>
<dbReference type="EMBL" id="BMAC01000091">
    <property type="protein sequence ID" value="GFP84708.1"/>
    <property type="molecule type" value="Genomic_DNA"/>
</dbReference>
<dbReference type="Proteomes" id="UP000653305">
    <property type="component" value="Unassembled WGS sequence"/>
</dbReference>
<dbReference type="PANTHER" id="PTHR33214:SF69">
    <property type="entry name" value="BIFUNCTIONAL INHIBITOR_LIPID-TRANSFER PROTEIN_SEED STORAGE 2S ALBUMIN SUPERFAMILY PROTEIN"/>
    <property type="match status" value="1"/>
</dbReference>
<gene>
    <name evidence="5" type="ORF">PHJA_000614700</name>
</gene>
<name>A0A830BHW2_9LAMI</name>
<keyword evidence="3" id="KW-0732">Signal</keyword>
<dbReference type="AlphaFoldDB" id="A0A830BHW2"/>
<proteinExistence type="predicted"/>
<feature type="signal peptide" evidence="3">
    <location>
        <begin position="1"/>
        <end position="28"/>
    </location>
</feature>
<dbReference type="PANTHER" id="PTHR33214">
    <property type="entry name" value="BIFUNCTIONAL INHIBITOR/LIPID-TRANSFER PROTEIN/SEED STORAGE 2S ALBUMIN SUPERFAMILY PROTEIN"/>
    <property type="match status" value="1"/>
</dbReference>
<dbReference type="GO" id="GO:0008289">
    <property type="term" value="F:lipid binding"/>
    <property type="evidence" value="ECO:0007669"/>
    <property type="project" value="UniProtKB-KW"/>
</dbReference>
<comment type="caution">
    <text evidence="5">The sequence shown here is derived from an EMBL/GenBank/DDBJ whole genome shotgun (WGS) entry which is preliminary data.</text>
</comment>
<protein>
    <recommendedName>
        <fullName evidence="4">Bifunctional inhibitor/plant lipid transfer protein/seed storage helical domain-containing protein</fullName>
    </recommendedName>
</protein>
<evidence type="ECO:0000313" key="5">
    <source>
        <dbReference type="EMBL" id="GFP84708.1"/>
    </source>
</evidence>
<dbReference type="Gene3D" id="1.10.110.10">
    <property type="entry name" value="Plant lipid-transfer and hydrophobic proteins"/>
    <property type="match status" value="1"/>
</dbReference>
<accession>A0A830BHW2</accession>
<feature type="chain" id="PRO_5032820081" description="Bifunctional inhibitor/plant lipid transfer protein/seed storage helical domain-containing protein" evidence="3">
    <location>
        <begin position="29"/>
        <end position="104"/>
    </location>
</feature>
<keyword evidence="6" id="KW-1185">Reference proteome</keyword>
<dbReference type="SUPFAM" id="SSF47699">
    <property type="entry name" value="Bifunctional inhibitor/lipid-transfer protein/seed storage 2S albumin"/>
    <property type="match status" value="1"/>
</dbReference>
<evidence type="ECO:0000256" key="1">
    <source>
        <dbReference type="ARBA" id="ARBA00022448"/>
    </source>
</evidence>
<feature type="domain" description="Bifunctional inhibitor/plant lipid transfer protein/seed storage helical" evidence="4">
    <location>
        <begin position="36"/>
        <end position="103"/>
    </location>
</feature>
<evidence type="ECO:0000313" key="6">
    <source>
        <dbReference type="Proteomes" id="UP000653305"/>
    </source>
</evidence>
<keyword evidence="1" id="KW-0813">Transport</keyword>
<sequence>MNSKVALAIISCAVVVVVFLGEVDLVTSAADPCDFDRLNPCKNTVERNLTNPPPKCCEELKKQKKEMCLCQYINDKINKTIMDFVKMAGNTLCTKCGTNPPKCN</sequence>
<dbReference type="InterPro" id="IPR016140">
    <property type="entry name" value="Bifunc_inhib/LTP/seed_store"/>
</dbReference>
<dbReference type="InterPro" id="IPR036312">
    <property type="entry name" value="Bifun_inhib/LTP/seed_sf"/>
</dbReference>
<dbReference type="Pfam" id="PF00234">
    <property type="entry name" value="Tryp_alpha_amyl"/>
    <property type="match status" value="1"/>
</dbReference>
<organism evidence="5 6">
    <name type="scientific">Phtheirospermum japonicum</name>
    <dbReference type="NCBI Taxonomy" id="374723"/>
    <lineage>
        <taxon>Eukaryota</taxon>
        <taxon>Viridiplantae</taxon>
        <taxon>Streptophyta</taxon>
        <taxon>Embryophyta</taxon>
        <taxon>Tracheophyta</taxon>
        <taxon>Spermatophyta</taxon>
        <taxon>Magnoliopsida</taxon>
        <taxon>eudicotyledons</taxon>
        <taxon>Gunneridae</taxon>
        <taxon>Pentapetalae</taxon>
        <taxon>asterids</taxon>
        <taxon>lamiids</taxon>
        <taxon>Lamiales</taxon>
        <taxon>Orobanchaceae</taxon>
        <taxon>Orobanchaceae incertae sedis</taxon>
        <taxon>Phtheirospermum</taxon>
    </lineage>
</organism>